<proteinExistence type="predicted"/>
<dbReference type="AlphaFoldDB" id="A0A9P7FES5"/>
<gene>
    <name evidence="3" type="ORF">F5147DRAFT_649829</name>
</gene>
<sequence length="398" mass="44528">MSAWWSGHSLGPQSFVGILTLPIMVLSASCSRHGSLPLSMPLLSLHKHDSKVSSFESHQVSLTPFKTIQDITPVEYAAVLVFTSKSRIEIKAKSDYFPDTREVEIMSSSPIHETIIAWLHKCFITFSSQISHNDQYIDTQFFTNNRLPDKESLQQVPDIMGVVHCVNQFGNDESFVRWLVEAGFSQSDTSIMHKFGNMVKNNSDIKKLIRVLIDEDGTFQGPEEHTEVAKSLCKSGVRMNCEKFKSLIPSKTADTMYGPVVVGGHNWLKLKAVRITVFLKDEASGKFRFDSRDPEHYAEGTLIPDVDMMSSAVCNTAYFHYVDWYIYKYNNKHKGATNNSTAPTTQVSAGSSQTITLATPLPGGSTTERELRKPKVSKEVTNNVSKKKKTNSKKSRAT</sequence>
<feature type="chain" id="PRO_5040449215" evidence="2">
    <location>
        <begin position="31"/>
        <end position="398"/>
    </location>
</feature>
<keyword evidence="2" id="KW-0732">Signal</keyword>
<evidence type="ECO:0000256" key="1">
    <source>
        <dbReference type="SAM" id="MobiDB-lite"/>
    </source>
</evidence>
<name>A0A9P7FES5_9AGAM</name>
<protein>
    <submittedName>
        <fullName evidence="3">Uncharacterized protein</fullName>
    </submittedName>
</protein>
<evidence type="ECO:0000313" key="3">
    <source>
        <dbReference type="EMBL" id="KAG2114665.1"/>
    </source>
</evidence>
<evidence type="ECO:0000256" key="2">
    <source>
        <dbReference type="SAM" id="SignalP"/>
    </source>
</evidence>
<dbReference type="OrthoDB" id="2655641at2759"/>
<comment type="caution">
    <text evidence="3">The sequence shown here is derived from an EMBL/GenBank/DDBJ whole genome shotgun (WGS) entry which is preliminary data.</text>
</comment>
<dbReference type="EMBL" id="JABBWM010000009">
    <property type="protein sequence ID" value="KAG2114665.1"/>
    <property type="molecule type" value="Genomic_DNA"/>
</dbReference>
<reference evidence="3" key="1">
    <citation type="journal article" date="2020" name="New Phytol.">
        <title>Comparative genomics reveals dynamic genome evolution in host specialist ectomycorrhizal fungi.</title>
        <authorList>
            <person name="Lofgren L.A."/>
            <person name="Nguyen N.H."/>
            <person name="Vilgalys R."/>
            <person name="Ruytinx J."/>
            <person name="Liao H.L."/>
            <person name="Branco S."/>
            <person name="Kuo A."/>
            <person name="LaButti K."/>
            <person name="Lipzen A."/>
            <person name="Andreopoulos W."/>
            <person name="Pangilinan J."/>
            <person name="Riley R."/>
            <person name="Hundley H."/>
            <person name="Na H."/>
            <person name="Barry K."/>
            <person name="Grigoriev I.V."/>
            <person name="Stajich J.E."/>
            <person name="Kennedy P.G."/>
        </authorList>
    </citation>
    <scope>NUCLEOTIDE SEQUENCE</scope>
    <source>
        <strain evidence="3">FC423</strain>
    </source>
</reference>
<feature type="signal peptide" evidence="2">
    <location>
        <begin position="1"/>
        <end position="30"/>
    </location>
</feature>
<accession>A0A9P7FES5</accession>
<keyword evidence="4" id="KW-1185">Reference proteome</keyword>
<evidence type="ECO:0000313" key="4">
    <source>
        <dbReference type="Proteomes" id="UP000823399"/>
    </source>
</evidence>
<feature type="compositionally biased region" description="Polar residues" evidence="1">
    <location>
        <begin position="339"/>
        <end position="357"/>
    </location>
</feature>
<feature type="compositionally biased region" description="Basic and acidic residues" evidence="1">
    <location>
        <begin position="367"/>
        <end position="378"/>
    </location>
</feature>
<feature type="compositionally biased region" description="Basic residues" evidence="1">
    <location>
        <begin position="385"/>
        <end position="398"/>
    </location>
</feature>
<dbReference type="GeneID" id="64695636"/>
<feature type="region of interest" description="Disordered" evidence="1">
    <location>
        <begin position="339"/>
        <end position="398"/>
    </location>
</feature>
<organism evidence="3 4">
    <name type="scientific">Suillus discolor</name>
    <dbReference type="NCBI Taxonomy" id="1912936"/>
    <lineage>
        <taxon>Eukaryota</taxon>
        <taxon>Fungi</taxon>
        <taxon>Dikarya</taxon>
        <taxon>Basidiomycota</taxon>
        <taxon>Agaricomycotina</taxon>
        <taxon>Agaricomycetes</taxon>
        <taxon>Agaricomycetidae</taxon>
        <taxon>Boletales</taxon>
        <taxon>Suillineae</taxon>
        <taxon>Suillaceae</taxon>
        <taxon>Suillus</taxon>
    </lineage>
</organism>
<dbReference type="Proteomes" id="UP000823399">
    <property type="component" value="Unassembled WGS sequence"/>
</dbReference>
<dbReference type="RefSeq" id="XP_041296613.1">
    <property type="nucleotide sequence ID" value="XM_041433377.1"/>
</dbReference>